<dbReference type="InterPro" id="IPR050210">
    <property type="entry name" value="tRNA_Adenine-N(6)_MTase"/>
</dbReference>
<evidence type="ECO:0000256" key="2">
    <source>
        <dbReference type="ARBA" id="ARBA00022603"/>
    </source>
</evidence>
<comment type="caution">
    <text evidence="8">The sequence shown here is derived from an EMBL/GenBank/DDBJ whole genome shotgun (WGS) entry which is preliminary data.</text>
</comment>
<dbReference type="InterPro" id="IPR007848">
    <property type="entry name" value="Small_mtfrase_dom"/>
</dbReference>
<keyword evidence="9" id="KW-1185">Reference proteome</keyword>
<dbReference type="PANTHER" id="PTHR47739">
    <property type="entry name" value="TRNA1(VAL) (ADENINE(37)-N6)-METHYLTRANSFERASE"/>
    <property type="match status" value="1"/>
</dbReference>
<dbReference type="PANTHER" id="PTHR47739:SF1">
    <property type="entry name" value="TRNA1(VAL) (ADENINE(37)-N6)-METHYLTRANSFERASE"/>
    <property type="match status" value="1"/>
</dbReference>
<dbReference type="GO" id="GO:0000179">
    <property type="term" value="F:rRNA (adenine-N6,N6-)-dimethyltransferase activity"/>
    <property type="evidence" value="ECO:0007669"/>
    <property type="project" value="InterPro"/>
</dbReference>
<protein>
    <recommendedName>
        <fullName evidence="6">tRNA1(Val) (adenine(37)-N6)-methyltransferase</fullName>
        <ecNumber evidence="6">2.1.1.223</ecNumber>
    </recommendedName>
    <alternativeName>
        <fullName evidence="6">tRNA m6A37 methyltransferase</fullName>
    </alternativeName>
</protein>
<dbReference type="InterPro" id="IPR022882">
    <property type="entry name" value="tRNA_adenine-N6_MeTrfase"/>
</dbReference>
<dbReference type="PROSITE" id="PS01131">
    <property type="entry name" value="RRNA_A_DIMETH"/>
    <property type="match status" value="1"/>
</dbReference>
<evidence type="ECO:0000256" key="4">
    <source>
        <dbReference type="ARBA" id="ARBA00022691"/>
    </source>
</evidence>
<dbReference type="RefSeq" id="WP_255035762.1">
    <property type="nucleotide sequence ID" value="NZ_RJUF01000005.1"/>
</dbReference>
<dbReference type="EMBL" id="RJUF01000005">
    <property type="protein sequence ID" value="MCP9762010.1"/>
    <property type="molecule type" value="Genomic_DNA"/>
</dbReference>
<dbReference type="GO" id="GO:0003676">
    <property type="term" value="F:nucleic acid binding"/>
    <property type="evidence" value="ECO:0007669"/>
    <property type="project" value="InterPro"/>
</dbReference>
<evidence type="ECO:0000256" key="1">
    <source>
        <dbReference type="ARBA" id="ARBA00022490"/>
    </source>
</evidence>
<dbReference type="AlphaFoldDB" id="A0AAE3KVZ0"/>
<dbReference type="SUPFAM" id="SSF53335">
    <property type="entry name" value="S-adenosyl-L-methionine-dependent methyltransferases"/>
    <property type="match status" value="1"/>
</dbReference>
<evidence type="ECO:0000313" key="9">
    <source>
        <dbReference type="Proteomes" id="UP001204144"/>
    </source>
</evidence>
<sequence length="233" mass="26760">MFSFKNFVVKQERAAMKVCTDSCLFGALVSVKNKDSVLDIGCGTGLLSLILAQKSKDLRITAIEIDADAVLDAKENILESPYRNQIDLVHQSVQDFSKKSKEKFDLIVCNPPFYQNNLKSDKSSKNIAHHADELTFNDLTKSIDQLLTPEGSTWILLPPFEMSTFLKLSSERGLFQKRKYSVKHDENKPVFREIVELQRIKTEQVEISAINIYENHQYSPIFVELLRDYYLIF</sequence>
<keyword evidence="2 6" id="KW-0489">Methyltransferase</keyword>
<dbReference type="Pfam" id="PF05175">
    <property type="entry name" value="MTS"/>
    <property type="match status" value="1"/>
</dbReference>
<dbReference type="CDD" id="cd02440">
    <property type="entry name" value="AdoMet_MTases"/>
    <property type="match status" value="1"/>
</dbReference>
<comment type="similarity">
    <text evidence="6">Belongs to the methyltransferase superfamily. tRNA (adenine-N(6)-)-methyltransferase family.</text>
</comment>
<feature type="domain" description="Methyltransferase small" evidence="7">
    <location>
        <begin position="30"/>
        <end position="133"/>
    </location>
</feature>
<keyword evidence="1 6" id="KW-0963">Cytoplasm</keyword>
<accession>A0AAE3KVZ0</accession>
<comment type="catalytic activity">
    <reaction evidence="6">
        <text>adenosine(37) in tRNA1(Val) + S-adenosyl-L-methionine = N(6)-methyladenosine(37) in tRNA1(Val) + S-adenosyl-L-homocysteine + H(+)</text>
        <dbReference type="Rhea" id="RHEA:43160"/>
        <dbReference type="Rhea" id="RHEA-COMP:10369"/>
        <dbReference type="Rhea" id="RHEA-COMP:10370"/>
        <dbReference type="ChEBI" id="CHEBI:15378"/>
        <dbReference type="ChEBI" id="CHEBI:57856"/>
        <dbReference type="ChEBI" id="CHEBI:59789"/>
        <dbReference type="ChEBI" id="CHEBI:74411"/>
        <dbReference type="ChEBI" id="CHEBI:74449"/>
        <dbReference type="EC" id="2.1.1.223"/>
    </reaction>
</comment>
<evidence type="ECO:0000256" key="3">
    <source>
        <dbReference type="ARBA" id="ARBA00022679"/>
    </source>
</evidence>
<dbReference type="InterPro" id="IPR020596">
    <property type="entry name" value="rRNA_Ade_Mease_Trfase_CS"/>
</dbReference>
<evidence type="ECO:0000256" key="6">
    <source>
        <dbReference type="HAMAP-Rule" id="MF_01872"/>
    </source>
</evidence>
<dbReference type="GO" id="GO:0016430">
    <property type="term" value="F:tRNA (adenine-N6)-methyltransferase activity"/>
    <property type="evidence" value="ECO:0007669"/>
    <property type="project" value="UniProtKB-UniRule"/>
</dbReference>
<dbReference type="GO" id="GO:0008033">
    <property type="term" value="P:tRNA processing"/>
    <property type="evidence" value="ECO:0007669"/>
    <property type="project" value="UniProtKB-UniRule"/>
</dbReference>
<proteinExistence type="inferred from homology"/>
<keyword evidence="4 6" id="KW-0949">S-adenosyl-L-methionine</keyword>
<keyword evidence="5 6" id="KW-0819">tRNA processing</keyword>
<name>A0AAE3KVZ0_9BACT</name>
<gene>
    <name evidence="8" type="ORF">EGI31_03520</name>
</gene>
<keyword evidence="3 6" id="KW-0808">Transferase</keyword>
<dbReference type="PROSITE" id="PS00092">
    <property type="entry name" value="N6_MTASE"/>
    <property type="match status" value="1"/>
</dbReference>
<dbReference type="HAMAP" id="MF_01872">
    <property type="entry name" value="tRNA_methyltr_YfiC"/>
    <property type="match status" value="1"/>
</dbReference>
<comment type="function">
    <text evidence="6">Specifically methylates the adenine in position 37 of tRNA(1)(Val) (anticodon cmo5UAC).</text>
</comment>
<evidence type="ECO:0000313" key="8">
    <source>
        <dbReference type="EMBL" id="MCP9762010.1"/>
    </source>
</evidence>
<dbReference type="InterPro" id="IPR029063">
    <property type="entry name" value="SAM-dependent_MTases_sf"/>
</dbReference>
<dbReference type="EC" id="2.1.1.223" evidence="6"/>
<reference evidence="8 9" key="1">
    <citation type="submission" date="2018-11" db="EMBL/GenBank/DDBJ databases">
        <title>Novel bacteria species description.</title>
        <authorList>
            <person name="Han J.-H."/>
        </authorList>
    </citation>
    <scope>NUCLEOTIDE SEQUENCE [LARGE SCALE GENOMIC DNA]</scope>
    <source>
        <strain evidence="8 9">KCTC23259</strain>
    </source>
</reference>
<evidence type="ECO:0000256" key="5">
    <source>
        <dbReference type="ARBA" id="ARBA00022694"/>
    </source>
</evidence>
<comment type="subcellular location">
    <subcellularLocation>
        <location evidence="6">Cytoplasm</location>
    </subcellularLocation>
</comment>
<evidence type="ECO:0000259" key="7">
    <source>
        <dbReference type="Pfam" id="PF05175"/>
    </source>
</evidence>
<dbReference type="InterPro" id="IPR002052">
    <property type="entry name" value="DNA_methylase_N6_adenine_CS"/>
</dbReference>
<organism evidence="8 9">
    <name type="scientific">Lacihabitans soyangensis</name>
    <dbReference type="NCBI Taxonomy" id="869394"/>
    <lineage>
        <taxon>Bacteria</taxon>
        <taxon>Pseudomonadati</taxon>
        <taxon>Bacteroidota</taxon>
        <taxon>Cytophagia</taxon>
        <taxon>Cytophagales</taxon>
        <taxon>Leadbetterellaceae</taxon>
        <taxon>Lacihabitans</taxon>
    </lineage>
</organism>
<dbReference type="Gene3D" id="3.40.50.150">
    <property type="entry name" value="Vaccinia Virus protein VP39"/>
    <property type="match status" value="1"/>
</dbReference>
<dbReference type="GO" id="GO:0005737">
    <property type="term" value="C:cytoplasm"/>
    <property type="evidence" value="ECO:0007669"/>
    <property type="project" value="UniProtKB-SubCell"/>
</dbReference>
<dbReference type="Proteomes" id="UP001204144">
    <property type="component" value="Unassembled WGS sequence"/>
</dbReference>